<comment type="caution">
    <text evidence="1">The sequence shown here is derived from an EMBL/GenBank/DDBJ whole genome shotgun (WGS) entry which is preliminary data.</text>
</comment>
<evidence type="ECO:0000313" key="2">
    <source>
        <dbReference type="Proteomes" id="UP000541425"/>
    </source>
</evidence>
<reference evidence="1 2" key="1">
    <citation type="submission" date="2020-08" db="EMBL/GenBank/DDBJ databases">
        <title>Genomic Encyclopedia of Type Strains, Phase IV (KMG-IV): sequencing the most valuable type-strain genomes for metagenomic binning, comparative biology and taxonomic classification.</title>
        <authorList>
            <person name="Goeker M."/>
        </authorList>
    </citation>
    <scope>NUCLEOTIDE SEQUENCE [LARGE SCALE GENOMIC DNA]</scope>
    <source>
        <strain evidence="1 2">DSM 22548</strain>
    </source>
</reference>
<organism evidence="1 2">
    <name type="scientific">Alloprevotella rava</name>
    <dbReference type="NCBI Taxonomy" id="671218"/>
    <lineage>
        <taxon>Bacteria</taxon>
        <taxon>Pseudomonadati</taxon>
        <taxon>Bacteroidota</taxon>
        <taxon>Bacteroidia</taxon>
        <taxon>Bacteroidales</taxon>
        <taxon>Prevotellaceae</taxon>
        <taxon>Alloprevotella</taxon>
    </lineage>
</organism>
<dbReference type="AlphaFoldDB" id="A0A7W5UFY3"/>
<dbReference type="Proteomes" id="UP000541425">
    <property type="component" value="Unassembled WGS sequence"/>
</dbReference>
<accession>A0A7W5UFY3</accession>
<dbReference type="EMBL" id="JACICA010000001">
    <property type="protein sequence ID" value="MBB3701731.1"/>
    <property type="molecule type" value="Genomic_DNA"/>
</dbReference>
<protein>
    <submittedName>
        <fullName evidence="1">Uncharacterized protein</fullName>
    </submittedName>
</protein>
<name>A0A7W5UFY3_9BACT</name>
<evidence type="ECO:0000313" key="1">
    <source>
        <dbReference type="EMBL" id="MBB3701731.1"/>
    </source>
</evidence>
<proteinExistence type="predicted"/>
<sequence length="82" mass="9779">MRWSISKFQKGFTLYQPEYEGKRMKLLKLFLKLWGVDIAGNRRMKLSSEDVFTRFLVIKRAEKETPALLFRKLAVLLHRFSA</sequence>
<gene>
    <name evidence="1" type="ORF">FHS60_000173</name>
</gene>